<dbReference type="RefSeq" id="WP_188727150.1">
    <property type="nucleotide sequence ID" value="NZ_BMIT01000002.1"/>
</dbReference>
<gene>
    <name evidence="2" type="ORF">GCM10008027_05970</name>
</gene>
<dbReference type="PANTHER" id="PTHR43792">
    <property type="entry name" value="GNAT FAMILY, PUTATIVE (AFU_ORTHOLOGUE AFUA_3G00765)-RELATED-RELATED"/>
    <property type="match status" value="1"/>
</dbReference>
<dbReference type="InterPro" id="IPR016181">
    <property type="entry name" value="Acyl_CoA_acyltransferase"/>
</dbReference>
<dbReference type="InterPro" id="IPR051531">
    <property type="entry name" value="N-acetyltransferase"/>
</dbReference>
<dbReference type="PANTHER" id="PTHR43792:SF1">
    <property type="entry name" value="N-ACETYLTRANSFERASE DOMAIN-CONTAINING PROTEIN"/>
    <property type="match status" value="1"/>
</dbReference>
<dbReference type="EMBL" id="BMIT01000002">
    <property type="protein sequence ID" value="GGE83988.1"/>
    <property type="molecule type" value="Genomic_DNA"/>
</dbReference>
<evidence type="ECO:0000313" key="3">
    <source>
        <dbReference type="Proteomes" id="UP000638462"/>
    </source>
</evidence>
<dbReference type="Gene3D" id="3.40.630.30">
    <property type="match status" value="1"/>
</dbReference>
<name>A0ABQ1T4U1_9GAMM</name>
<evidence type="ECO:0000259" key="1">
    <source>
        <dbReference type="PROSITE" id="PS51186"/>
    </source>
</evidence>
<keyword evidence="3" id="KW-1185">Reference proteome</keyword>
<protein>
    <recommendedName>
        <fullName evidence="1">N-acetyltransferase domain-containing protein</fullName>
    </recommendedName>
</protein>
<dbReference type="PROSITE" id="PS51186">
    <property type="entry name" value="GNAT"/>
    <property type="match status" value="1"/>
</dbReference>
<organism evidence="2 3">
    <name type="scientific">Pseudoalteromonas gelatinilytica</name>
    <dbReference type="NCBI Taxonomy" id="1703256"/>
    <lineage>
        <taxon>Bacteria</taxon>
        <taxon>Pseudomonadati</taxon>
        <taxon>Pseudomonadota</taxon>
        <taxon>Gammaproteobacteria</taxon>
        <taxon>Alteromonadales</taxon>
        <taxon>Pseudoalteromonadaceae</taxon>
        <taxon>Pseudoalteromonas</taxon>
    </lineage>
</organism>
<accession>A0ABQ1T4U1</accession>
<proteinExistence type="predicted"/>
<feature type="domain" description="N-acetyltransferase" evidence="1">
    <location>
        <begin position="9"/>
        <end position="162"/>
    </location>
</feature>
<reference evidence="3" key="1">
    <citation type="journal article" date="2019" name="Int. J. Syst. Evol. Microbiol.">
        <title>The Global Catalogue of Microorganisms (GCM) 10K type strain sequencing project: providing services to taxonomists for standard genome sequencing and annotation.</title>
        <authorList>
            <consortium name="The Broad Institute Genomics Platform"/>
            <consortium name="The Broad Institute Genome Sequencing Center for Infectious Disease"/>
            <person name="Wu L."/>
            <person name="Ma J."/>
        </authorList>
    </citation>
    <scope>NUCLEOTIDE SEQUENCE [LARGE SCALE GENOMIC DNA]</scope>
    <source>
        <strain evidence="3">CGMCC 1.15394</strain>
    </source>
</reference>
<dbReference type="Pfam" id="PF13302">
    <property type="entry name" value="Acetyltransf_3"/>
    <property type="match status" value="1"/>
</dbReference>
<sequence length="162" mass="18028">MNLLTSDRFKLRYLEAADASAKYLNWLNSGVSEFILNKPESNSGLVAYIEEQLADKDVYFYGIFTLDTDEHIGNIKFIIKGKSRDCVEMGILIGEKAWHGKGVAKEVIECFASHAKQQLGITKMQLGVDSANTAAVSAYYKIGFKVVDDGRNDGGLSMLWEF</sequence>
<dbReference type="SUPFAM" id="SSF55729">
    <property type="entry name" value="Acyl-CoA N-acyltransferases (Nat)"/>
    <property type="match status" value="1"/>
</dbReference>
<evidence type="ECO:0000313" key="2">
    <source>
        <dbReference type="EMBL" id="GGE83988.1"/>
    </source>
</evidence>
<dbReference type="InterPro" id="IPR000182">
    <property type="entry name" value="GNAT_dom"/>
</dbReference>
<dbReference type="Proteomes" id="UP000638462">
    <property type="component" value="Unassembled WGS sequence"/>
</dbReference>
<comment type="caution">
    <text evidence="2">The sequence shown here is derived from an EMBL/GenBank/DDBJ whole genome shotgun (WGS) entry which is preliminary data.</text>
</comment>